<dbReference type="SMART" id="SM00028">
    <property type="entry name" value="TPR"/>
    <property type="match status" value="3"/>
</dbReference>
<feature type="domain" description="CHAT" evidence="2">
    <location>
        <begin position="846"/>
        <end position="1030"/>
    </location>
</feature>
<name>A0ABP4KBD2_9ACTN</name>
<dbReference type="EMBL" id="BAAAQD010000001">
    <property type="protein sequence ID" value="GAA1500737.1"/>
    <property type="molecule type" value="Genomic_DNA"/>
</dbReference>
<dbReference type="SUPFAM" id="SSF48452">
    <property type="entry name" value="TPR-like"/>
    <property type="match status" value="2"/>
</dbReference>
<keyword evidence="1" id="KW-0802">TPR repeat</keyword>
<dbReference type="InterPro" id="IPR019734">
    <property type="entry name" value="TPR_rpt"/>
</dbReference>
<dbReference type="PANTHER" id="PTHR10098">
    <property type="entry name" value="RAPSYN-RELATED"/>
    <property type="match status" value="1"/>
</dbReference>
<comment type="caution">
    <text evidence="3">The sequence shown here is derived from an EMBL/GenBank/DDBJ whole genome shotgun (WGS) entry which is preliminary data.</text>
</comment>
<keyword evidence="4" id="KW-1185">Reference proteome</keyword>
<protein>
    <recommendedName>
        <fullName evidence="2">CHAT domain-containing protein</fullName>
    </recommendedName>
</protein>
<dbReference type="PROSITE" id="PS50005">
    <property type="entry name" value="TPR"/>
    <property type="match status" value="1"/>
</dbReference>
<organism evidence="3 4">
    <name type="scientific">Dactylosporangium maewongense</name>
    <dbReference type="NCBI Taxonomy" id="634393"/>
    <lineage>
        <taxon>Bacteria</taxon>
        <taxon>Bacillati</taxon>
        <taxon>Actinomycetota</taxon>
        <taxon>Actinomycetes</taxon>
        <taxon>Micromonosporales</taxon>
        <taxon>Micromonosporaceae</taxon>
        <taxon>Dactylosporangium</taxon>
    </lineage>
</organism>
<proteinExistence type="predicted"/>
<evidence type="ECO:0000313" key="4">
    <source>
        <dbReference type="Proteomes" id="UP001501470"/>
    </source>
</evidence>
<dbReference type="Pfam" id="PF12770">
    <property type="entry name" value="CHAT"/>
    <property type="match status" value="1"/>
</dbReference>
<evidence type="ECO:0000256" key="1">
    <source>
        <dbReference type="PROSITE-ProRule" id="PRU00339"/>
    </source>
</evidence>
<sequence>MERAAALHDRGQRVTADMRPVQGSKLLREGLRLLDRLPAADQAGAATVRARLLATLGYAEVDQGRVDAGLRLLDEAEALLPPDGRGAVYGQRGVVLSRLGRDEEALRQFDAAVAALRSGGEPEALARALYNRGNVHMGLARMRAARNDFQRAVRVAERAGFDRIIPMARHSLGYLDHLNGNIPAALAVYREVAPRYQLSKPGMLPILALDRARALTAAGLFRDAEQELVWAVAQFRRRRTGQDYAEAQLARAEAALLRGDPTAARDLATVARAAFLRRDNHRWAALSLLLVLRAEQAAGRPALTDRATALASTLDDLGLREDATVARLVAARSSGTLPPRPPRSSRLDTRLLWHLTRSELLDATAAARHREAGLRELQRHRARFGCLDLQTGASAHGRDLAAAGLAAAVRDGTPRDIYRWSELARAQAMLLPPVRPPTDPAAAAALEELRQVRAVLRQAELDGSVRPATRDRPGRTLSDLRHRETALLRTIREQSWTVSGPGTATRPASFTAVRAALGTTAMVTYLRDGPRLLALTIVDGHATVVPLGSYAAAAESLLRLRADLDAAAGRSLPPRMAAALATATAGDATTLAGILLTPVLDRIADRALVVVPTGALVTVPWGMLPGCTGRPVTVTLSATTWLAARSRLPLPATSGLGTDRAAAARHAIAALHHAATMPAGSPTAHATAALSDSSAAHVAAALSDSSAAHVAAALSDSSAAHAVGVPTDSAAASAAAVLAVSAVTSAAMPGNDRISAESHAIAALDRTATALTGSALSAGPGNDPASGAPHATAALDPAAAVLTGSAAASPAAVLTGSAAASPAAVLTGSAAASPAAALTGSAAASAAAAATGSAAAHATAALIGVAVTSATVLLAGPGNDRAEAEIHAIAALDRAATALTGAAATPAAALSAMDGAGIAHIAAHGHHEPDNPLFSALDLAGGPLMGYDLQRLTKPPTMVVLSACDLGQSEVRPGDETLGMAAALLATGTATVIASTSRVGDDTAMATMTAFHRHIHAGADAATALAAATRDHPGPFVCLGAA</sequence>
<feature type="repeat" description="TPR" evidence="1">
    <location>
        <begin position="126"/>
        <end position="159"/>
    </location>
</feature>
<evidence type="ECO:0000313" key="3">
    <source>
        <dbReference type="EMBL" id="GAA1500737.1"/>
    </source>
</evidence>
<dbReference type="InterPro" id="IPR024983">
    <property type="entry name" value="CHAT_dom"/>
</dbReference>
<accession>A0ABP4KBD2</accession>
<dbReference type="InterPro" id="IPR011990">
    <property type="entry name" value="TPR-like_helical_dom_sf"/>
</dbReference>
<evidence type="ECO:0000259" key="2">
    <source>
        <dbReference type="Pfam" id="PF12770"/>
    </source>
</evidence>
<reference evidence="4" key="1">
    <citation type="journal article" date="2019" name="Int. J. Syst. Evol. Microbiol.">
        <title>The Global Catalogue of Microorganisms (GCM) 10K type strain sequencing project: providing services to taxonomists for standard genome sequencing and annotation.</title>
        <authorList>
            <consortium name="The Broad Institute Genomics Platform"/>
            <consortium name="The Broad Institute Genome Sequencing Center for Infectious Disease"/>
            <person name="Wu L."/>
            <person name="Ma J."/>
        </authorList>
    </citation>
    <scope>NUCLEOTIDE SEQUENCE [LARGE SCALE GENOMIC DNA]</scope>
    <source>
        <strain evidence="4">JCM 15933</strain>
    </source>
</reference>
<gene>
    <name evidence="3" type="ORF">GCM10009827_007370</name>
</gene>
<dbReference type="Gene3D" id="1.25.40.10">
    <property type="entry name" value="Tetratricopeptide repeat domain"/>
    <property type="match status" value="2"/>
</dbReference>
<dbReference type="Proteomes" id="UP001501470">
    <property type="component" value="Unassembled WGS sequence"/>
</dbReference>